<dbReference type="Proteomes" id="UP001189429">
    <property type="component" value="Unassembled WGS sequence"/>
</dbReference>
<keyword evidence="3" id="KW-1185">Reference proteome</keyword>
<dbReference type="Gene3D" id="3.30.720.50">
    <property type="match status" value="1"/>
</dbReference>
<gene>
    <name evidence="2" type="ORF">PCOR1329_LOCUS77174</name>
</gene>
<evidence type="ECO:0000259" key="1">
    <source>
        <dbReference type="PROSITE" id="PS50918"/>
    </source>
</evidence>
<dbReference type="Pfam" id="PF02825">
    <property type="entry name" value="WWE"/>
    <property type="match status" value="1"/>
</dbReference>
<accession>A0ABN9XIW8</accession>
<sequence>GLSDPDGLAVEEPAATPAAAALRGAASPRGFSVGVAAAVARRDAAPLLDAPGPPGSVGEGPAELAGAALAGAQREHSVIDVIDLSLSGTLETVEDVDTPARARDKHSVAELSLSGTLETLGNARTPGASGAGTAAAPAARGEAEQAVLSTEASLVDLTGSNWQWYHRTGFRCYTAAEAERIEEAWRSGESKVRLKAGKTGKTPMQIFFADMIQLDPTSGNERKVRRTGDESLFGWLERNLLWILKGIHTGQLRWETSKQYKKRQTDQKEKQPAIDQSMMVNMSQMFSPTQISSGQFNRRAHIGLWCGRLVQAYWWRI</sequence>
<feature type="domain" description="WWE" evidence="1">
    <location>
        <begin position="147"/>
        <end position="226"/>
    </location>
</feature>
<organism evidence="2 3">
    <name type="scientific">Prorocentrum cordatum</name>
    <dbReference type="NCBI Taxonomy" id="2364126"/>
    <lineage>
        <taxon>Eukaryota</taxon>
        <taxon>Sar</taxon>
        <taxon>Alveolata</taxon>
        <taxon>Dinophyceae</taxon>
        <taxon>Prorocentrales</taxon>
        <taxon>Prorocentraceae</taxon>
        <taxon>Prorocentrum</taxon>
    </lineage>
</organism>
<dbReference type="InterPro" id="IPR037197">
    <property type="entry name" value="WWE_dom_sf"/>
</dbReference>
<reference evidence="2" key="1">
    <citation type="submission" date="2023-10" db="EMBL/GenBank/DDBJ databases">
        <authorList>
            <person name="Chen Y."/>
            <person name="Shah S."/>
            <person name="Dougan E. K."/>
            <person name="Thang M."/>
            <person name="Chan C."/>
        </authorList>
    </citation>
    <scope>NUCLEOTIDE SEQUENCE [LARGE SCALE GENOMIC DNA]</scope>
</reference>
<feature type="non-terminal residue" evidence="2">
    <location>
        <position position="317"/>
    </location>
</feature>
<comment type="caution">
    <text evidence="2">The sequence shown here is derived from an EMBL/GenBank/DDBJ whole genome shotgun (WGS) entry which is preliminary data.</text>
</comment>
<evidence type="ECO:0000313" key="2">
    <source>
        <dbReference type="EMBL" id="CAK0899731.1"/>
    </source>
</evidence>
<dbReference type="EMBL" id="CAUYUJ010020655">
    <property type="protein sequence ID" value="CAK0899731.1"/>
    <property type="molecule type" value="Genomic_DNA"/>
</dbReference>
<feature type="non-terminal residue" evidence="2">
    <location>
        <position position="1"/>
    </location>
</feature>
<dbReference type="SUPFAM" id="SSF117839">
    <property type="entry name" value="WWE domain"/>
    <property type="match status" value="1"/>
</dbReference>
<evidence type="ECO:0000313" key="3">
    <source>
        <dbReference type="Proteomes" id="UP001189429"/>
    </source>
</evidence>
<proteinExistence type="predicted"/>
<dbReference type="PROSITE" id="PS50918">
    <property type="entry name" value="WWE"/>
    <property type="match status" value="1"/>
</dbReference>
<name>A0ABN9XIW8_9DINO</name>
<dbReference type="InterPro" id="IPR004170">
    <property type="entry name" value="WWE_dom"/>
</dbReference>
<protein>
    <recommendedName>
        <fullName evidence="1">WWE domain-containing protein</fullName>
    </recommendedName>
</protein>